<keyword evidence="2" id="KW-1185">Reference proteome</keyword>
<dbReference type="OrthoDB" id="9811599at2"/>
<comment type="caution">
    <text evidence="1">The sequence shown here is derived from an EMBL/GenBank/DDBJ whole genome shotgun (WGS) entry which is preliminary data.</text>
</comment>
<dbReference type="RefSeq" id="WP_131595801.1">
    <property type="nucleotide sequence ID" value="NZ_SJSL01000002.1"/>
</dbReference>
<name>A0A4R0NMF6_9SPHI</name>
<organism evidence="1 2">
    <name type="scientific">Pedobacter psychroterrae</name>
    <dbReference type="NCBI Taxonomy" id="2530453"/>
    <lineage>
        <taxon>Bacteria</taxon>
        <taxon>Pseudomonadati</taxon>
        <taxon>Bacteroidota</taxon>
        <taxon>Sphingobacteriia</taxon>
        <taxon>Sphingobacteriales</taxon>
        <taxon>Sphingobacteriaceae</taxon>
        <taxon>Pedobacter</taxon>
    </lineage>
</organism>
<protein>
    <submittedName>
        <fullName evidence="1">Uncharacterized protein</fullName>
    </submittedName>
</protein>
<accession>A0A4R0NMF6</accession>
<evidence type="ECO:0000313" key="2">
    <source>
        <dbReference type="Proteomes" id="UP000293347"/>
    </source>
</evidence>
<proteinExistence type="predicted"/>
<evidence type="ECO:0000313" key="1">
    <source>
        <dbReference type="EMBL" id="TCD01108.1"/>
    </source>
</evidence>
<sequence length="608" mass="69323">MPHTFHIPVLGLGYSIDTPLKVARFGISSVVSIVDDELTERMRKHHSEINHEPYQLITKSDPNSRSERITAYLNLLTKLVNKQASEMTQMSFEEDNDLCRYFELLPEGSQLSAKYHHMQLLPIGTEKHFLQWELKRDIATGNIDVNIMSKVDKANYLKDVYLGDEHTDALAAIRGFANSELNSSVVISAGLNPRLFSYMEEFSDFYPKEDGSFNKQIILKVSDYRSALIQAKVLAKKGLWVSEFRIESGLNCGGHAFATEGLLLGPILQEFKDNRMLLHGELLELYINALLRKEIKLLQSFNPVQKITVQGGIGTAEEHQFLISYYQLDAAGWGSPFLLVPEATNVDADTLVQLADAEECDFYLSDASPLGIPFNNFAKSTGEQQRIERIERGRPGSPCTKKFLVSNTEFTAEPICTASREYQNLKIKQLQSMGFEQAKLTEQISKVTEKICLCEGLCASAYLADDLLRPRENKAVSICPGPNLAYFNKKYSLKEMIDHIYGKNDLLAGIARPNLFIKEFGLYIDYLKKEIENILDDVNLQWEDWNEKLQEVNGKKSKYFSKFYDQLNNGINYYRELINSTDLSKHMWDTEQLRQFNLISERLKALMS</sequence>
<dbReference type="Proteomes" id="UP000293347">
    <property type="component" value="Unassembled WGS sequence"/>
</dbReference>
<dbReference type="EMBL" id="SJSL01000002">
    <property type="protein sequence ID" value="TCD01108.1"/>
    <property type="molecule type" value="Genomic_DNA"/>
</dbReference>
<gene>
    <name evidence="1" type="ORF">EZ437_10080</name>
</gene>
<reference evidence="1 2" key="1">
    <citation type="submission" date="2019-02" db="EMBL/GenBank/DDBJ databases">
        <title>Pedobacter sp. RP-1-14 sp. nov., isolated from Arctic soil.</title>
        <authorList>
            <person name="Dahal R.H."/>
        </authorList>
    </citation>
    <scope>NUCLEOTIDE SEQUENCE [LARGE SCALE GENOMIC DNA]</scope>
    <source>
        <strain evidence="1 2">RP-1-14</strain>
    </source>
</reference>
<dbReference type="AlphaFoldDB" id="A0A4R0NMF6"/>